<dbReference type="Pfam" id="PF02653">
    <property type="entry name" value="BPD_transp_2"/>
    <property type="match status" value="1"/>
</dbReference>
<feature type="transmembrane region" description="Helical" evidence="6">
    <location>
        <begin position="137"/>
        <end position="154"/>
    </location>
</feature>
<dbReference type="EMBL" id="AWVQ01000962">
    <property type="protein sequence ID" value="ERK60888.1"/>
    <property type="molecule type" value="Genomic_DNA"/>
</dbReference>
<sequence>MRDGIASTAAGQAADPRRLRAFVSRHRRDFALPAVLLAEIVLWSILAPSFLTQANLINIIRASSTVGIMAVGMTFVILTAGIDLSVGSLVSFAGMACATTAALGGNALAIIVVALVIGVVSGLVNGVFVAKFHVPPLITTLGMMYVLIAAAQLWNNGGPLPMHDPFIIWLGSGYLGPVPIPVVVLIVVLAIGYWILNQTRFGRHVYAVGGGPEAAKLSGIRIDRVLIGVYVLSGVLAAVASILYTGRLATASPLTGQGLELQVIAAVVVGGASLFGGRGNLRDTFLGVLILTVLQTGLNLIGVSGFWQTMALGIALLVAVLLSPEASFQKTITSLFTRKVPR</sequence>
<dbReference type="GO" id="GO:0005886">
    <property type="term" value="C:plasma membrane"/>
    <property type="evidence" value="ECO:0007669"/>
    <property type="project" value="UniProtKB-SubCell"/>
</dbReference>
<dbReference type="HOGENOM" id="CLU_028880_2_2_11"/>
<gene>
    <name evidence="7" type="ORF">N136_04888</name>
</gene>
<evidence type="ECO:0000256" key="3">
    <source>
        <dbReference type="ARBA" id="ARBA00022692"/>
    </source>
</evidence>
<feature type="transmembrane region" description="Helical" evidence="6">
    <location>
        <begin position="109"/>
        <end position="130"/>
    </location>
</feature>
<comment type="caution">
    <text evidence="7">The sequence shown here is derived from an EMBL/GenBank/DDBJ whole genome shotgun (WGS) entry which is preliminary data.</text>
</comment>
<feature type="transmembrane region" description="Helical" evidence="6">
    <location>
        <begin position="174"/>
        <end position="196"/>
    </location>
</feature>
<accession>U2S5C5</accession>
<feature type="transmembrane region" description="Helical" evidence="6">
    <location>
        <begin position="56"/>
        <end position="77"/>
    </location>
</feature>
<evidence type="ECO:0000256" key="2">
    <source>
        <dbReference type="ARBA" id="ARBA00022475"/>
    </source>
</evidence>
<dbReference type="GO" id="GO:0022857">
    <property type="term" value="F:transmembrane transporter activity"/>
    <property type="evidence" value="ECO:0007669"/>
    <property type="project" value="InterPro"/>
</dbReference>
<dbReference type="PATRIC" id="fig|1358026.3.peg.3903"/>
<dbReference type="PANTHER" id="PTHR32196">
    <property type="entry name" value="ABC TRANSPORTER PERMEASE PROTEIN YPHD-RELATED-RELATED"/>
    <property type="match status" value="1"/>
</dbReference>
<dbReference type="OrthoDB" id="9808136at2"/>
<keyword evidence="2" id="KW-1003">Cell membrane</keyword>
<name>U2S5C5_LEIAQ</name>
<evidence type="ECO:0000313" key="7">
    <source>
        <dbReference type="EMBL" id="ERK60888.1"/>
    </source>
</evidence>
<reference evidence="7 8" key="1">
    <citation type="submission" date="2013-08" db="EMBL/GenBank/DDBJ databases">
        <authorList>
            <person name="Weinstock G."/>
            <person name="Sodergren E."/>
            <person name="Wylie T."/>
            <person name="Fulton L."/>
            <person name="Fulton R."/>
            <person name="Fronick C."/>
            <person name="O'Laughlin M."/>
            <person name="Godfrey J."/>
            <person name="Miner T."/>
            <person name="Herter B."/>
            <person name="Appelbaum E."/>
            <person name="Cordes M."/>
            <person name="Lek S."/>
            <person name="Wollam A."/>
            <person name="Pepin K.H."/>
            <person name="Palsikar V.B."/>
            <person name="Mitreva M."/>
            <person name="Wilson R.K."/>
        </authorList>
    </citation>
    <scope>NUCLEOTIDE SEQUENCE [LARGE SCALE GENOMIC DNA]</scope>
    <source>
        <strain evidence="7 8">ATCC 14665</strain>
    </source>
</reference>
<feature type="transmembrane region" description="Helical" evidence="6">
    <location>
        <begin position="30"/>
        <end position="50"/>
    </location>
</feature>
<protein>
    <submittedName>
        <fullName evidence="7">Putative ribose ABC transporter permease protein</fullName>
    </submittedName>
</protein>
<evidence type="ECO:0000256" key="6">
    <source>
        <dbReference type="SAM" id="Phobius"/>
    </source>
</evidence>
<evidence type="ECO:0000256" key="5">
    <source>
        <dbReference type="ARBA" id="ARBA00023136"/>
    </source>
</evidence>
<dbReference type="AlphaFoldDB" id="U2S5C5"/>
<dbReference type="Proteomes" id="UP000016605">
    <property type="component" value="Unassembled WGS sequence"/>
</dbReference>
<feature type="transmembrane region" description="Helical" evidence="6">
    <location>
        <begin position="284"/>
        <end position="303"/>
    </location>
</feature>
<feature type="transmembrane region" description="Helical" evidence="6">
    <location>
        <begin position="309"/>
        <end position="328"/>
    </location>
</feature>
<comment type="subcellular location">
    <subcellularLocation>
        <location evidence="1">Cell membrane</location>
        <topology evidence="1">Multi-pass membrane protein</topology>
    </subcellularLocation>
</comment>
<organism evidence="7 8">
    <name type="scientific">Leifsonia aquatica ATCC 14665</name>
    <dbReference type="NCBI Taxonomy" id="1358026"/>
    <lineage>
        <taxon>Bacteria</taxon>
        <taxon>Bacillati</taxon>
        <taxon>Actinomycetota</taxon>
        <taxon>Actinomycetes</taxon>
        <taxon>Micrococcales</taxon>
        <taxon>Microbacteriaceae</taxon>
        <taxon>Leifsonia</taxon>
    </lineage>
</organism>
<dbReference type="InterPro" id="IPR001851">
    <property type="entry name" value="ABC_transp_permease"/>
</dbReference>
<dbReference type="PANTHER" id="PTHR32196:SF72">
    <property type="entry name" value="RIBOSE IMPORT PERMEASE PROTEIN RBSC"/>
    <property type="match status" value="1"/>
</dbReference>
<dbReference type="CDD" id="cd06579">
    <property type="entry name" value="TM_PBP1_transp_AraH_like"/>
    <property type="match status" value="1"/>
</dbReference>
<evidence type="ECO:0000313" key="8">
    <source>
        <dbReference type="Proteomes" id="UP000016605"/>
    </source>
</evidence>
<feature type="transmembrane region" description="Helical" evidence="6">
    <location>
        <begin position="225"/>
        <end position="246"/>
    </location>
</feature>
<evidence type="ECO:0000256" key="4">
    <source>
        <dbReference type="ARBA" id="ARBA00022989"/>
    </source>
</evidence>
<feature type="transmembrane region" description="Helical" evidence="6">
    <location>
        <begin position="84"/>
        <end position="103"/>
    </location>
</feature>
<keyword evidence="4 6" id="KW-1133">Transmembrane helix</keyword>
<feature type="transmembrane region" description="Helical" evidence="6">
    <location>
        <begin position="258"/>
        <end position="277"/>
    </location>
</feature>
<proteinExistence type="predicted"/>
<evidence type="ECO:0000256" key="1">
    <source>
        <dbReference type="ARBA" id="ARBA00004651"/>
    </source>
</evidence>
<keyword evidence="3 6" id="KW-0812">Transmembrane</keyword>
<keyword evidence="5 6" id="KW-0472">Membrane</keyword>